<organism evidence="2 3">
    <name type="scientific">Marinibactrum halimedae</name>
    <dbReference type="NCBI Taxonomy" id="1444977"/>
    <lineage>
        <taxon>Bacteria</taxon>
        <taxon>Pseudomonadati</taxon>
        <taxon>Pseudomonadota</taxon>
        <taxon>Gammaproteobacteria</taxon>
        <taxon>Cellvibrionales</taxon>
        <taxon>Cellvibrionaceae</taxon>
        <taxon>Marinibactrum</taxon>
    </lineage>
</organism>
<dbReference type="PROSITE" id="PS00455">
    <property type="entry name" value="AMP_BINDING"/>
    <property type="match status" value="1"/>
</dbReference>
<dbReference type="GO" id="GO:0044550">
    <property type="term" value="P:secondary metabolite biosynthetic process"/>
    <property type="evidence" value="ECO:0007669"/>
    <property type="project" value="TreeGrafter"/>
</dbReference>
<accession>A0AA37T926</accession>
<dbReference type="EMBL" id="BSPD01000094">
    <property type="protein sequence ID" value="GLS27916.1"/>
    <property type="molecule type" value="Genomic_DNA"/>
</dbReference>
<gene>
    <name evidence="2" type="ORF">GCM10007877_36350</name>
</gene>
<proteinExistence type="predicted"/>
<dbReference type="InterPro" id="IPR025110">
    <property type="entry name" value="AMP-bd_C"/>
</dbReference>
<dbReference type="InterPro" id="IPR009081">
    <property type="entry name" value="PP-bd_ACP"/>
</dbReference>
<dbReference type="InterPro" id="IPR036736">
    <property type="entry name" value="ACP-like_sf"/>
</dbReference>
<dbReference type="PANTHER" id="PTHR45527:SF1">
    <property type="entry name" value="FATTY ACID SYNTHASE"/>
    <property type="match status" value="1"/>
</dbReference>
<dbReference type="Proteomes" id="UP001156870">
    <property type="component" value="Unassembled WGS sequence"/>
</dbReference>
<dbReference type="Pfam" id="PF00975">
    <property type="entry name" value="Thioesterase"/>
    <property type="match status" value="1"/>
</dbReference>
<dbReference type="InterPro" id="IPR000873">
    <property type="entry name" value="AMP-dep_synth/lig_dom"/>
</dbReference>
<name>A0AA37T926_9GAMM</name>
<dbReference type="RefSeq" id="WP_232594839.1">
    <property type="nucleotide sequence ID" value="NZ_BSPD01000094.1"/>
</dbReference>
<dbReference type="GO" id="GO:0005737">
    <property type="term" value="C:cytoplasm"/>
    <property type="evidence" value="ECO:0007669"/>
    <property type="project" value="TreeGrafter"/>
</dbReference>
<dbReference type="InterPro" id="IPR045851">
    <property type="entry name" value="AMP-bd_C_sf"/>
</dbReference>
<keyword evidence="3" id="KW-1185">Reference proteome</keyword>
<dbReference type="InterPro" id="IPR001031">
    <property type="entry name" value="Thioesterase"/>
</dbReference>
<dbReference type="PANTHER" id="PTHR45527">
    <property type="entry name" value="NONRIBOSOMAL PEPTIDE SYNTHETASE"/>
    <property type="match status" value="1"/>
</dbReference>
<evidence type="ECO:0000313" key="3">
    <source>
        <dbReference type="Proteomes" id="UP001156870"/>
    </source>
</evidence>
<dbReference type="SUPFAM" id="SSF47336">
    <property type="entry name" value="ACP-like"/>
    <property type="match status" value="1"/>
</dbReference>
<dbReference type="Pfam" id="PF00501">
    <property type="entry name" value="AMP-binding"/>
    <property type="match status" value="1"/>
</dbReference>
<dbReference type="SUPFAM" id="SSF53474">
    <property type="entry name" value="alpha/beta-Hydrolases"/>
    <property type="match status" value="1"/>
</dbReference>
<dbReference type="Gene3D" id="2.30.38.10">
    <property type="entry name" value="Luciferase, Domain 3"/>
    <property type="match status" value="1"/>
</dbReference>
<dbReference type="GO" id="GO:0043041">
    <property type="term" value="P:amino acid activation for nonribosomal peptide biosynthetic process"/>
    <property type="evidence" value="ECO:0007669"/>
    <property type="project" value="TreeGrafter"/>
</dbReference>
<comment type="caution">
    <text evidence="2">The sequence shown here is derived from an EMBL/GenBank/DDBJ whole genome shotgun (WGS) entry which is preliminary data.</text>
</comment>
<dbReference type="Pfam" id="PF13193">
    <property type="entry name" value="AMP-binding_C"/>
    <property type="match status" value="1"/>
</dbReference>
<dbReference type="Pfam" id="PF00550">
    <property type="entry name" value="PP-binding"/>
    <property type="match status" value="1"/>
</dbReference>
<dbReference type="Gene3D" id="1.10.1200.10">
    <property type="entry name" value="ACP-like"/>
    <property type="match status" value="1"/>
</dbReference>
<dbReference type="InterPro" id="IPR010071">
    <property type="entry name" value="AA_adenyl_dom"/>
</dbReference>
<dbReference type="PROSITE" id="PS50075">
    <property type="entry name" value="CARRIER"/>
    <property type="match status" value="1"/>
</dbReference>
<dbReference type="Gene3D" id="3.30.300.30">
    <property type="match status" value="1"/>
</dbReference>
<dbReference type="GO" id="GO:0031177">
    <property type="term" value="F:phosphopantetheine binding"/>
    <property type="evidence" value="ECO:0007669"/>
    <property type="project" value="TreeGrafter"/>
</dbReference>
<evidence type="ECO:0000259" key="1">
    <source>
        <dbReference type="PROSITE" id="PS50075"/>
    </source>
</evidence>
<dbReference type="SUPFAM" id="SSF56801">
    <property type="entry name" value="Acetyl-CoA synthetase-like"/>
    <property type="match status" value="1"/>
</dbReference>
<evidence type="ECO:0000313" key="2">
    <source>
        <dbReference type="EMBL" id="GLS27916.1"/>
    </source>
</evidence>
<protein>
    <recommendedName>
        <fullName evidence="1">Carrier domain-containing protein</fullName>
    </recommendedName>
</protein>
<dbReference type="Gene3D" id="3.40.50.1820">
    <property type="entry name" value="alpha/beta hydrolase"/>
    <property type="match status" value="1"/>
</dbReference>
<sequence>MINTNLIEKRQKQQNSVIATPPLANQRAALSVIHLFDQQARKTPQKIAVYHSNHAYDYGTLQQVSHQMALALIDHGVSPGDRVAICIKRSIDLIPIFLAVLRCGAAYIPLDTTHPASRNQKILESATPTLMIYDEHSLVLKKESTVRSLHIREQLHNKKSFSKKITSAYPPVDLSQPSLPAYIIFTSGSTGQPKGVQVSQQSLCRFLQAVAHEPGCNETDKVAALTTVSFDIAALEIYLPLITGAEIHLFDEQTIKNGELLANQLQDSGITLLQATPAHFRLMMASGWRHSQPIKKILCGGDQLNPQLATQLLTYTDELWNMYGPTEATVWSTCKRIIQDKTVSIGYPIAGTSCCIIDNDQIVPHETEGELWIAGLGLADGYYNDKDKTDDKFVWKNVGHGLQRYYRTGDKAIMSKTGELKYIGRIDFQVKIRGYRIELQEIEAVASAFPNVAECIATVQEDHYGEQIIVLCILPENQQTSHFHPLREYLKTHLPTYMIPSRIVTLNNIPLNTNGKVDRKAILNFISEEKIDHTEHQSNSNKVIEEIRHIWCDTLNIKHISNKDDFFDLGGHSILAFMLTKRVEDIVRKKVSLGLIFRYSTFSNYVSSLKLDQHIHQEYEAHSLCTSIPLNKAARESNGHTALIFICGINIYQDITNRLSPNIEAHAIYIEAEEKLFSRKEHSYKDRQTIEKLADRYVLEIQKLNISNLSLCGLSFGGILATVIAKKLEKKSMVVRNVFMLDSVLPNAWRMDWKKIIYKIKNATTQIARKERKILTSIDNSICQPLKKARERQFSFLKETMFYFDKKEIDLFAKIFLIKAQHRIETSKFKSLKEDYGWKKIIVGKLEITETEGEHISMVSAQHAHNVANIINLQLLPIAEVRNITSDTECANDTTVTYK</sequence>
<reference evidence="2 3" key="1">
    <citation type="journal article" date="2014" name="Int. J. Syst. Evol. Microbiol.">
        <title>Complete genome sequence of Corynebacterium casei LMG S-19264T (=DSM 44701T), isolated from a smear-ripened cheese.</title>
        <authorList>
            <consortium name="US DOE Joint Genome Institute (JGI-PGF)"/>
            <person name="Walter F."/>
            <person name="Albersmeier A."/>
            <person name="Kalinowski J."/>
            <person name="Ruckert C."/>
        </authorList>
    </citation>
    <scope>NUCLEOTIDE SEQUENCE [LARGE SCALE GENOMIC DNA]</scope>
    <source>
        <strain evidence="2 3">NBRC 110095</strain>
    </source>
</reference>
<dbReference type="InterPro" id="IPR029058">
    <property type="entry name" value="AB_hydrolase_fold"/>
</dbReference>
<feature type="domain" description="Carrier" evidence="1">
    <location>
        <begin position="538"/>
        <end position="613"/>
    </location>
</feature>
<dbReference type="InterPro" id="IPR020845">
    <property type="entry name" value="AMP-binding_CS"/>
</dbReference>
<dbReference type="Gene3D" id="3.40.50.980">
    <property type="match status" value="2"/>
</dbReference>
<dbReference type="FunFam" id="3.40.50.980:FF:000001">
    <property type="entry name" value="Non-ribosomal peptide synthetase"/>
    <property type="match status" value="1"/>
</dbReference>
<dbReference type="NCBIfam" id="TIGR01733">
    <property type="entry name" value="AA-adenyl-dom"/>
    <property type="match status" value="1"/>
</dbReference>
<dbReference type="AlphaFoldDB" id="A0AA37T926"/>